<accession>A0A1G2GQS6</accession>
<dbReference type="Gene3D" id="3.30.428.10">
    <property type="entry name" value="HIT-like"/>
    <property type="match status" value="1"/>
</dbReference>
<dbReference type="InterPro" id="IPR011146">
    <property type="entry name" value="HIT-like"/>
</dbReference>
<comment type="caution">
    <text evidence="2">The sequence shown here is derived from an EMBL/GenBank/DDBJ whole genome shotgun (WGS) entry which is preliminary data.</text>
</comment>
<dbReference type="GO" id="GO:0003824">
    <property type="term" value="F:catalytic activity"/>
    <property type="evidence" value="ECO:0007669"/>
    <property type="project" value="InterPro"/>
</dbReference>
<protein>
    <recommendedName>
        <fullName evidence="1">HIT domain-containing protein</fullName>
    </recommendedName>
</protein>
<dbReference type="STRING" id="1802126.A3B25_03180"/>
<reference evidence="2 3" key="1">
    <citation type="journal article" date="2016" name="Nat. Commun.">
        <title>Thousands of microbial genomes shed light on interconnected biogeochemical processes in an aquifer system.</title>
        <authorList>
            <person name="Anantharaman K."/>
            <person name="Brown C.T."/>
            <person name="Hug L.A."/>
            <person name="Sharon I."/>
            <person name="Castelle C.J."/>
            <person name="Probst A.J."/>
            <person name="Thomas B.C."/>
            <person name="Singh A."/>
            <person name="Wilkins M.J."/>
            <person name="Karaoz U."/>
            <person name="Brodie E.L."/>
            <person name="Williams K.H."/>
            <person name="Hubbard S.S."/>
            <person name="Banfield J.F."/>
        </authorList>
    </citation>
    <scope>NUCLEOTIDE SEQUENCE [LARGE SCALE GENOMIC DNA]</scope>
</reference>
<evidence type="ECO:0000313" key="3">
    <source>
        <dbReference type="Proteomes" id="UP000179106"/>
    </source>
</evidence>
<feature type="domain" description="HIT" evidence="1">
    <location>
        <begin position="61"/>
        <end position="129"/>
    </location>
</feature>
<proteinExistence type="predicted"/>
<dbReference type="Pfam" id="PF01230">
    <property type="entry name" value="HIT"/>
    <property type="match status" value="1"/>
</dbReference>
<dbReference type="AlphaFoldDB" id="A0A1G2GQS6"/>
<dbReference type="Proteomes" id="UP000179106">
    <property type="component" value="Unassembled WGS sequence"/>
</dbReference>
<name>A0A1G2GQS6_9BACT</name>
<dbReference type="SUPFAM" id="SSF54197">
    <property type="entry name" value="HIT-like"/>
    <property type="match status" value="1"/>
</dbReference>
<dbReference type="InterPro" id="IPR036265">
    <property type="entry name" value="HIT-like_sf"/>
</dbReference>
<gene>
    <name evidence="2" type="ORF">A3B25_03180</name>
</gene>
<sequence>MKKPVDTRYARNDEQRAVLERILQRGRCPFCMPDLKKYHREEIYEYGCWLITRNQWPYLGAKEHWLLILRQHAERIADIPSGAWSDLGVIARDLERSLKLRGGALAMRFGDSSVTGATVLHIHTHLIVPKINEKTKKARVVCFPIG</sequence>
<evidence type="ECO:0000259" key="1">
    <source>
        <dbReference type="Pfam" id="PF01230"/>
    </source>
</evidence>
<dbReference type="EMBL" id="MHNW01000046">
    <property type="protein sequence ID" value="OGZ52479.1"/>
    <property type="molecule type" value="Genomic_DNA"/>
</dbReference>
<evidence type="ECO:0000313" key="2">
    <source>
        <dbReference type="EMBL" id="OGZ52479.1"/>
    </source>
</evidence>
<organism evidence="2 3">
    <name type="scientific">Candidatus Ryanbacteria bacterium RIFCSPLOWO2_01_FULL_48_26</name>
    <dbReference type="NCBI Taxonomy" id="1802126"/>
    <lineage>
        <taxon>Bacteria</taxon>
        <taxon>Candidatus Ryaniibacteriota</taxon>
    </lineage>
</organism>